<evidence type="ECO:0000256" key="3">
    <source>
        <dbReference type="ARBA" id="ARBA00022525"/>
    </source>
</evidence>
<keyword evidence="8" id="KW-0865">Zymogen</keyword>
<keyword evidence="7 12" id="KW-0720">Serine protease</keyword>
<dbReference type="FunFam" id="2.40.10.10:FF:000047">
    <property type="entry name" value="Trypsin eta"/>
    <property type="match status" value="1"/>
</dbReference>
<comment type="caution">
    <text evidence="14">The sequence shown here is derived from an EMBL/GenBank/DDBJ whole genome shotgun (WGS) entry which is preliminary data.</text>
</comment>
<dbReference type="PRINTS" id="PR00722">
    <property type="entry name" value="CHYMOTRYPSIN"/>
</dbReference>
<name>A0AAN7ZH21_9COLE</name>
<dbReference type="InterPro" id="IPR009003">
    <property type="entry name" value="Peptidase_S1_PA"/>
</dbReference>
<dbReference type="GO" id="GO:0004252">
    <property type="term" value="F:serine-type endopeptidase activity"/>
    <property type="evidence" value="ECO:0007669"/>
    <property type="project" value="UniProtKB-EC"/>
</dbReference>
<evidence type="ECO:0000313" key="14">
    <source>
        <dbReference type="EMBL" id="KAK5643592.1"/>
    </source>
</evidence>
<keyword evidence="15" id="KW-1185">Reference proteome</keyword>
<dbReference type="PROSITE" id="PS00135">
    <property type="entry name" value="TRYPSIN_SER"/>
    <property type="match status" value="1"/>
</dbReference>
<dbReference type="PANTHER" id="PTHR24276:SF97">
    <property type="entry name" value="GH13245P2-RELATED"/>
    <property type="match status" value="1"/>
</dbReference>
<dbReference type="InterPro" id="IPR050430">
    <property type="entry name" value="Peptidase_S1"/>
</dbReference>
<dbReference type="InterPro" id="IPR043504">
    <property type="entry name" value="Peptidase_S1_PA_chymotrypsin"/>
</dbReference>
<comment type="similarity">
    <text evidence="2">Belongs to the peptidase S1 family.</text>
</comment>
<sequence>MPIENIVETLVRKAPDSRNKYFQGCIRIIGGRPAREGEFPYQVGIRSSTTNRHFCGGSIISPLYVLTAAHCVGMKFDDLYIPLPPHKLYVMVGQTELKMSSSSTTRNITQVYPHENFKTLTMENDIALLKLKSELHLNPKYSINAISLANKTKTSGSCLASGWGITDASKRPNNRLYVTNIPLINRTQCSRMYNTSAVTSNITDGMLCSGLVGGGKDTCQGDSGGPLVCDGLLVGVVSFGYGCALPNYPGVYTEVAYFGKWIQGAMKKMTSTDGQNGSSLNSISNILMLLVISFLTYFN</sequence>
<dbReference type="Gene3D" id="2.40.10.10">
    <property type="entry name" value="Trypsin-like serine proteases"/>
    <property type="match status" value="1"/>
</dbReference>
<dbReference type="GO" id="GO:0005576">
    <property type="term" value="C:extracellular region"/>
    <property type="evidence" value="ECO:0007669"/>
    <property type="project" value="UniProtKB-SubCell"/>
</dbReference>
<dbReference type="InterPro" id="IPR001254">
    <property type="entry name" value="Trypsin_dom"/>
</dbReference>
<evidence type="ECO:0000256" key="12">
    <source>
        <dbReference type="RuleBase" id="RU363034"/>
    </source>
</evidence>
<dbReference type="Proteomes" id="UP001329430">
    <property type="component" value="Chromosome 5"/>
</dbReference>
<dbReference type="EC" id="3.4.21.4" evidence="11"/>
<evidence type="ECO:0000313" key="15">
    <source>
        <dbReference type="Proteomes" id="UP001329430"/>
    </source>
</evidence>
<dbReference type="PROSITE" id="PS00134">
    <property type="entry name" value="TRYPSIN_HIS"/>
    <property type="match status" value="1"/>
</dbReference>
<evidence type="ECO:0000256" key="10">
    <source>
        <dbReference type="ARBA" id="ARBA00036320"/>
    </source>
</evidence>
<dbReference type="PANTHER" id="PTHR24276">
    <property type="entry name" value="POLYSERASE-RELATED"/>
    <property type="match status" value="1"/>
</dbReference>
<evidence type="ECO:0000259" key="13">
    <source>
        <dbReference type="PROSITE" id="PS50240"/>
    </source>
</evidence>
<reference evidence="14 15" key="1">
    <citation type="journal article" date="2024" name="Insects">
        <title>An Improved Chromosome-Level Genome Assembly of the Firefly Pyrocoelia pectoralis.</title>
        <authorList>
            <person name="Fu X."/>
            <person name="Meyer-Rochow V.B."/>
            <person name="Ballantyne L."/>
            <person name="Zhu X."/>
        </authorList>
    </citation>
    <scope>NUCLEOTIDE SEQUENCE [LARGE SCALE GENOMIC DNA]</scope>
    <source>
        <strain evidence="14">XCY_ONT2</strain>
    </source>
</reference>
<evidence type="ECO:0000256" key="5">
    <source>
        <dbReference type="ARBA" id="ARBA00022757"/>
    </source>
</evidence>
<accession>A0AAN7ZH21</accession>
<dbReference type="EMBL" id="JAVRBK010000005">
    <property type="protein sequence ID" value="KAK5643592.1"/>
    <property type="molecule type" value="Genomic_DNA"/>
</dbReference>
<evidence type="ECO:0000256" key="9">
    <source>
        <dbReference type="ARBA" id="ARBA00023157"/>
    </source>
</evidence>
<dbReference type="PROSITE" id="PS50240">
    <property type="entry name" value="TRYPSIN_DOM"/>
    <property type="match status" value="1"/>
</dbReference>
<keyword evidence="9" id="KW-1015">Disulfide bond</keyword>
<comment type="catalytic activity">
    <reaction evidence="10">
        <text>Preferential cleavage: Arg-|-Xaa, Lys-|-Xaa.</text>
        <dbReference type="EC" id="3.4.21.4"/>
    </reaction>
</comment>
<dbReference type="SUPFAM" id="SSF50494">
    <property type="entry name" value="Trypsin-like serine proteases"/>
    <property type="match status" value="1"/>
</dbReference>
<evidence type="ECO:0000256" key="11">
    <source>
        <dbReference type="ARBA" id="ARBA00038868"/>
    </source>
</evidence>
<evidence type="ECO:0000256" key="1">
    <source>
        <dbReference type="ARBA" id="ARBA00004613"/>
    </source>
</evidence>
<dbReference type="InterPro" id="IPR018114">
    <property type="entry name" value="TRYPSIN_HIS"/>
</dbReference>
<evidence type="ECO:0000256" key="6">
    <source>
        <dbReference type="ARBA" id="ARBA00022801"/>
    </source>
</evidence>
<keyword evidence="6 12" id="KW-0378">Hydrolase</keyword>
<dbReference type="Pfam" id="PF00089">
    <property type="entry name" value="Trypsin"/>
    <property type="match status" value="1"/>
</dbReference>
<keyword evidence="3" id="KW-0964">Secreted</keyword>
<dbReference type="InterPro" id="IPR001314">
    <property type="entry name" value="Peptidase_S1A"/>
</dbReference>
<evidence type="ECO:0000256" key="2">
    <source>
        <dbReference type="ARBA" id="ARBA00007664"/>
    </source>
</evidence>
<dbReference type="InterPro" id="IPR033116">
    <property type="entry name" value="TRYPSIN_SER"/>
</dbReference>
<dbReference type="SMART" id="SM00020">
    <property type="entry name" value="Tryp_SPc"/>
    <property type="match status" value="1"/>
</dbReference>
<comment type="subcellular location">
    <subcellularLocation>
        <location evidence="1">Secreted</location>
    </subcellularLocation>
</comment>
<keyword evidence="4 12" id="KW-0645">Protease</keyword>
<organism evidence="14 15">
    <name type="scientific">Pyrocoelia pectoralis</name>
    <dbReference type="NCBI Taxonomy" id="417401"/>
    <lineage>
        <taxon>Eukaryota</taxon>
        <taxon>Metazoa</taxon>
        <taxon>Ecdysozoa</taxon>
        <taxon>Arthropoda</taxon>
        <taxon>Hexapoda</taxon>
        <taxon>Insecta</taxon>
        <taxon>Pterygota</taxon>
        <taxon>Neoptera</taxon>
        <taxon>Endopterygota</taxon>
        <taxon>Coleoptera</taxon>
        <taxon>Polyphaga</taxon>
        <taxon>Elateriformia</taxon>
        <taxon>Elateroidea</taxon>
        <taxon>Lampyridae</taxon>
        <taxon>Lampyrinae</taxon>
        <taxon>Pyrocoelia</taxon>
    </lineage>
</organism>
<evidence type="ECO:0000256" key="7">
    <source>
        <dbReference type="ARBA" id="ARBA00022825"/>
    </source>
</evidence>
<feature type="domain" description="Peptidase S1" evidence="13">
    <location>
        <begin position="28"/>
        <end position="267"/>
    </location>
</feature>
<proteinExistence type="inferred from homology"/>
<protein>
    <recommendedName>
        <fullName evidence="11">trypsin</fullName>
        <ecNumber evidence="11">3.4.21.4</ecNumber>
    </recommendedName>
</protein>
<dbReference type="CDD" id="cd00190">
    <property type="entry name" value="Tryp_SPc"/>
    <property type="match status" value="1"/>
</dbReference>
<evidence type="ECO:0000256" key="4">
    <source>
        <dbReference type="ARBA" id="ARBA00022670"/>
    </source>
</evidence>
<evidence type="ECO:0000256" key="8">
    <source>
        <dbReference type="ARBA" id="ARBA00023145"/>
    </source>
</evidence>
<gene>
    <name evidence="14" type="ORF">RI129_007437</name>
</gene>
<keyword evidence="5" id="KW-0222">Digestion</keyword>
<dbReference type="AlphaFoldDB" id="A0AAN7ZH21"/>
<dbReference type="GO" id="GO:0016485">
    <property type="term" value="P:protein processing"/>
    <property type="evidence" value="ECO:0007669"/>
    <property type="project" value="UniProtKB-ARBA"/>
</dbReference>
<dbReference type="GO" id="GO:0007586">
    <property type="term" value="P:digestion"/>
    <property type="evidence" value="ECO:0007669"/>
    <property type="project" value="UniProtKB-KW"/>
</dbReference>